<accession>A0A5C6CXY4</accession>
<evidence type="ECO:0000313" key="2">
    <source>
        <dbReference type="EMBL" id="TWU28407.1"/>
    </source>
</evidence>
<evidence type="ECO:0000256" key="1">
    <source>
        <dbReference type="SAM" id="Phobius"/>
    </source>
</evidence>
<dbReference type="AlphaFoldDB" id="A0A5C6CXY4"/>
<proteinExistence type="predicted"/>
<keyword evidence="1" id="KW-1133">Transmembrane helix</keyword>
<name>A0A5C6CXY4_9BACT</name>
<dbReference type="OrthoDB" id="258660at2"/>
<protein>
    <recommendedName>
        <fullName evidence="4">Cytochrome b561 domain-containing protein</fullName>
    </recommendedName>
</protein>
<feature type="transmembrane region" description="Helical" evidence="1">
    <location>
        <begin position="6"/>
        <end position="31"/>
    </location>
</feature>
<feature type="transmembrane region" description="Helical" evidence="1">
    <location>
        <begin position="85"/>
        <end position="103"/>
    </location>
</feature>
<sequence>MANPTFNSILGVAFLVVGTGATFLMYHLWGYPFDKEKLRSSAPRWLTNVHRALGYIYLSIYVVLMVQMVPRVWQYQVELPPRTVVHLTCGMLIGAILIAKIAIVRFFKHREEPLVPLYGTSLWICTLLVVGLAVPFALRESYLNRQFLQDPTSADLRLARVKEQLRPCTSSFL</sequence>
<feature type="transmembrane region" description="Helical" evidence="1">
    <location>
        <begin position="115"/>
        <end position="138"/>
    </location>
</feature>
<reference evidence="2 3" key="1">
    <citation type="submission" date="2019-02" db="EMBL/GenBank/DDBJ databases">
        <title>Deep-cultivation of Planctomycetes and their phenomic and genomic characterization uncovers novel biology.</title>
        <authorList>
            <person name="Wiegand S."/>
            <person name="Jogler M."/>
            <person name="Boedeker C."/>
            <person name="Pinto D."/>
            <person name="Vollmers J."/>
            <person name="Rivas-Marin E."/>
            <person name="Kohn T."/>
            <person name="Peeters S.H."/>
            <person name="Heuer A."/>
            <person name="Rast P."/>
            <person name="Oberbeckmann S."/>
            <person name="Bunk B."/>
            <person name="Jeske O."/>
            <person name="Meyerdierks A."/>
            <person name="Storesund J.E."/>
            <person name="Kallscheuer N."/>
            <person name="Luecker S."/>
            <person name="Lage O.M."/>
            <person name="Pohl T."/>
            <person name="Merkel B.J."/>
            <person name="Hornburger P."/>
            <person name="Mueller R.-W."/>
            <person name="Bruemmer F."/>
            <person name="Labrenz M."/>
            <person name="Spormann A.M."/>
            <person name="Op Den Camp H."/>
            <person name="Overmann J."/>
            <person name="Amann R."/>
            <person name="Jetten M.S.M."/>
            <person name="Mascher T."/>
            <person name="Medema M.H."/>
            <person name="Devos D.P."/>
            <person name="Kaster A.-K."/>
            <person name="Ovreas L."/>
            <person name="Rohde M."/>
            <person name="Galperin M.Y."/>
            <person name="Jogler C."/>
        </authorList>
    </citation>
    <scope>NUCLEOTIDE SEQUENCE [LARGE SCALE GENOMIC DNA]</scope>
    <source>
        <strain evidence="2 3">Pla144</strain>
    </source>
</reference>
<dbReference type="EMBL" id="SJPS01000002">
    <property type="protein sequence ID" value="TWU28407.1"/>
    <property type="molecule type" value="Genomic_DNA"/>
</dbReference>
<gene>
    <name evidence="2" type="ORF">Pla144_16950</name>
</gene>
<organism evidence="2 3">
    <name type="scientific">Bythopirellula polymerisocia</name>
    <dbReference type="NCBI Taxonomy" id="2528003"/>
    <lineage>
        <taxon>Bacteria</taxon>
        <taxon>Pseudomonadati</taxon>
        <taxon>Planctomycetota</taxon>
        <taxon>Planctomycetia</taxon>
        <taxon>Pirellulales</taxon>
        <taxon>Lacipirellulaceae</taxon>
        <taxon>Bythopirellula</taxon>
    </lineage>
</organism>
<comment type="caution">
    <text evidence="2">The sequence shown here is derived from an EMBL/GenBank/DDBJ whole genome shotgun (WGS) entry which is preliminary data.</text>
</comment>
<dbReference type="Proteomes" id="UP000318437">
    <property type="component" value="Unassembled WGS sequence"/>
</dbReference>
<keyword evidence="1" id="KW-0812">Transmembrane</keyword>
<feature type="transmembrane region" description="Helical" evidence="1">
    <location>
        <begin position="52"/>
        <end position="73"/>
    </location>
</feature>
<evidence type="ECO:0008006" key="4">
    <source>
        <dbReference type="Google" id="ProtNLM"/>
    </source>
</evidence>
<evidence type="ECO:0000313" key="3">
    <source>
        <dbReference type="Proteomes" id="UP000318437"/>
    </source>
</evidence>
<keyword evidence="1" id="KW-0472">Membrane</keyword>
<keyword evidence="3" id="KW-1185">Reference proteome</keyword>
<dbReference type="RefSeq" id="WP_146449855.1">
    <property type="nucleotide sequence ID" value="NZ_SJPS01000002.1"/>
</dbReference>